<dbReference type="InterPro" id="IPR051270">
    <property type="entry name" value="Tyrosine-tRNA_ligase_regulator"/>
</dbReference>
<dbReference type="Gene3D" id="2.40.50.140">
    <property type="entry name" value="Nucleic acid-binding proteins"/>
    <property type="match status" value="1"/>
</dbReference>
<dbReference type="InterPro" id="IPR053836">
    <property type="entry name" value="Arc1-like_N"/>
</dbReference>
<evidence type="ECO:0000256" key="1">
    <source>
        <dbReference type="ARBA" id="ARBA00022555"/>
    </source>
</evidence>
<sequence>MICRTSPEFPLLVRYLFSQKLLVLSHGASTKQHSRLSFLPHSHWVSAAACRPRVACSDICHRRRRGSYTTPFPSCSFSSSSSVTFPSMELLFDQSAGAMACALVGRYVRPCLKPPVSLSISYLGPLGLRYLGGAKADVPVLLSRGTEGMADNKPLHEPAAIMRCLASAAICPGSGGKGSPCSSLLGGETAFDQAQVSQWLAFCSEHNFEVHGASELQQLHSHLAPKTFFCGNHLTIADFAVFASCYAWMRSASQKERTLYCNLTRWFDHIQHLPGAFHCVLNALDQWPLVDVVPAAQPLTTSSPASDTPSAAASQQTSRPKKQQAPQARENGVVEGKKGGSGTNSGSAAAPTKKAASGGGGKAAADARPVEDVTRLKMVVGQVKKVWRHPDAEKLFCEEVDVGEPQVRQIASGLVPYMKPEDLEGQKVIVLANMKPKNLRGFASHGMLVCATSKDGSECQIMRPPPSAPIGEQITFEGLQGEPDPVMNTKEGKYPFAAVQPHFHTDDKCVGYYKTHRFMTKEGPVVCDSIVGGTIS</sequence>
<dbReference type="RefSeq" id="XP_067918117.1">
    <property type="nucleotide sequence ID" value="XM_068069904.1"/>
</dbReference>
<keyword evidence="7" id="KW-1185">Reference proteome</keyword>
<proteinExistence type="predicted"/>
<dbReference type="GO" id="GO:0032991">
    <property type="term" value="C:protein-containing complex"/>
    <property type="evidence" value="ECO:0007669"/>
    <property type="project" value="UniProtKB-ARBA"/>
</dbReference>
<name>A0A2C6KIB4_9APIC</name>
<dbReference type="Gene3D" id="1.20.1050.10">
    <property type="match status" value="1"/>
</dbReference>
<dbReference type="PANTHER" id="PTHR11586:SF33">
    <property type="entry name" value="AMINOACYL TRNA SYNTHASE COMPLEX-INTERACTING MULTIFUNCTIONAL PROTEIN 1"/>
    <property type="match status" value="1"/>
</dbReference>
<dbReference type="SUPFAM" id="SSF50249">
    <property type="entry name" value="Nucleic acid-binding proteins"/>
    <property type="match status" value="1"/>
</dbReference>
<dbReference type="InterPro" id="IPR002547">
    <property type="entry name" value="tRNA-bd_dom"/>
</dbReference>
<evidence type="ECO:0000256" key="4">
    <source>
        <dbReference type="SAM" id="MobiDB-lite"/>
    </source>
</evidence>
<dbReference type="Pfam" id="PF01588">
    <property type="entry name" value="tRNA_bind"/>
    <property type="match status" value="1"/>
</dbReference>
<protein>
    <submittedName>
        <fullName evidence="6">Trna binding domain-containing protein</fullName>
    </submittedName>
</protein>
<keyword evidence="2 3" id="KW-0694">RNA-binding</keyword>
<dbReference type="Pfam" id="PF21972">
    <property type="entry name" value="Arc1p_N_like"/>
    <property type="match status" value="1"/>
</dbReference>
<gene>
    <name evidence="6" type="ORF">CSUI_009795</name>
</gene>
<organism evidence="6 7">
    <name type="scientific">Cystoisospora suis</name>
    <dbReference type="NCBI Taxonomy" id="483139"/>
    <lineage>
        <taxon>Eukaryota</taxon>
        <taxon>Sar</taxon>
        <taxon>Alveolata</taxon>
        <taxon>Apicomplexa</taxon>
        <taxon>Conoidasida</taxon>
        <taxon>Coccidia</taxon>
        <taxon>Eucoccidiorida</taxon>
        <taxon>Eimeriorina</taxon>
        <taxon>Sarcocystidae</taxon>
        <taxon>Cystoisospora</taxon>
    </lineage>
</organism>
<feature type="domain" description="TRNA-binding" evidence="5">
    <location>
        <begin position="372"/>
        <end position="475"/>
    </location>
</feature>
<evidence type="ECO:0000313" key="6">
    <source>
        <dbReference type="EMBL" id="PHJ16388.1"/>
    </source>
</evidence>
<dbReference type="InterPro" id="IPR036282">
    <property type="entry name" value="Glutathione-S-Trfase_C_sf"/>
</dbReference>
<comment type="caution">
    <text evidence="6">The sequence shown here is derived from an EMBL/GenBank/DDBJ whole genome shotgun (WGS) entry which is preliminary data.</text>
</comment>
<dbReference type="EMBL" id="MIGC01006044">
    <property type="protein sequence ID" value="PHJ16388.1"/>
    <property type="molecule type" value="Genomic_DNA"/>
</dbReference>
<dbReference type="GO" id="GO:0000049">
    <property type="term" value="F:tRNA binding"/>
    <property type="evidence" value="ECO:0007669"/>
    <property type="project" value="UniProtKB-UniRule"/>
</dbReference>
<keyword evidence="1 3" id="KW-0820">tRNA-binding</keyword>
<evidence type="ECO:0000256" key="2">
    <source>
        <dbReference type="ARBA" id="ARBA00022884"/>
    </source>
</evidence>
<dbReference type="AlphaFoldDB" id="A0A2C6KIB4"/>
<dbReference type="GeneID" id="94433115"/>
<evidence type="ECO:0000256" key="3">
    <source>
        <dbReference type="PROSITE-ProRule" id="PRU00209"/>
    </source>
</evidence>
<reference evidence="6 7" key="1">
    <citation type="journal article" date="2017" name="Int. J. Parasitol.">
        <title>The genome of the protozoan parasite Cystoisospora suis and a reverse vaccinology approach to identify vaccine candidates.</title>
        <authorList>
            <person name="Palmieri N."/>
            <person name="Shrestha A."/>
            <person name="Ruttkowski B."/>
            <person name="Beck T."/>
            <person name="Vogl C."/>
            <person name="Tomley F."/>
            <person name="Blake D.P."/>
            <person name="Joachim A."/>
        </authorList>
    </citation>
    <scope>NUCLEOTIDE SEQUENCE [LARGE SCALE GENOMIC DNA]</scope>
    <source>
        <strain evidence="6 7">Wien I</strain>
    </source>
</reference>
<dbReference type="CDD" id="cd10289">
    <property type="entry name" value="GST_C_AaRS_like"/>
    <property type="match status" value="1"/>
</dbReference>
<dbReference type="CDD" id="cd02799">
    <property type="entry name" value="tRNA_bind_EMAP-II_like"/>
    <property type="match status" value="1"/>
</dbReference>
<dbReference type="InterPro" id="IPR012340">
    <property type="entry name" value="NA-bd_OB-fold"/>
</dbReference>
<feature type="compositionally biased region" description="Low complexity" evidence="4">
    <location>
        <begin position="300"/>
        <end position="318"/>
    </location>
</feature>
<feature type="compositionally biased region" description="Low complexity" evidence="4">
    <location>
        <begin position="344"/>
        <end position="356"/>
    </location>
</feature>
<dbReference type="PANTHER" id="PTHR11586">
    <property type="entry name" value="TRNA-AMINOACYLATION COFACTOR ARC1 FAMILY MEMBER"/>
    <property type="match status" value="1"/>
</dbReference>
<dbReference type="Proteomes" id="UP000221165">
    <property type="component" value="Unassembled WGS sequence"/>
</dbReference>
<dbReference type="SUPFAM" id="SSF47616">
    <property type="entry name" value="GST C-terminal domain-like"/>
    <property type="match status" value="1"/>
</dbReference>
<dbReference type="VEuPathDB" id="ToxoDB:CSUI_009795"/>
<evidence type="ECO:0000313" key="7">
    <source>
        <dbReference type="Proteomes" id="UP000221165"/>
    </source>
</evidence>
<accession>A0A2C6KIB4</accession>
<dbReference type="OrthoDB" id="19141at2759"/>
<evidence type="ECO:0000259" key="5">
    <source>
        <dbReference type="PROSITE" id="PS50886"/>
    </source>
</evidence>
<feature type="region of interest" description="Disordered" evidence="4">
    <location>
        <begin position="300"/>
        <end position="368"/>
    </location>
</feature>
<dbReference type="PROSITE" id="PS50886">
    <property type="entry name" value="TRBD"/>
    <property type="match status" value="1"/>
</dbReference>